<evidence type="ECO:0000256" key="7">
    <source>
        <dbReference type="SAM" id="Phobius"/>
    </source>
</evidence>
<evidence type="ECO:0000256" key="1">
    <source>
        <dbReference type="ARBA" id="ARBA00004141"/>
    </source>
</evidence>
<accession>A0A1Y1Y9U8</accession>
<feature type="transmembrane region" description="Helical" evidence="7">
    <location>
        <begin position="250"/>
        <end position="272"/>
    </location>
</feature>
<organism evidence="9 10">
    <name type="scientific">Clohesyomyces aquaticus</name>
    <dbReference type="NCBI Taxonomy" id="1231657"/>
    <lineage>
        <taxon>Eukaryota</taxon>
        <taxon>Fungi</taxon>
        <taxon>Dikarya</taxon>
        <taxon>Ascomycota</taxon>
        <taxon>Pezizomycotina</taxon>
        <taxon>Dothideomycetes</taxon>
        <taxon>Pleosporomycetidae</taxon>
        <taxon>Pleosporales</taxon>
        <taxon>Lindgomycetaceae</taxon>
        <taxon>Clohesyomyces</taxon>
    </lineage>
</organism>
<evidence type="ECO:0000259" key="8">
    <source>
        <dbReference type="Pfam" id="PF20684"/>
    </source>
</evidence>
<feature type="transmembrane region" description="Helical" evidence="7">
    <location>
        <begin position="175"/>
        <end position="197"/>
    </location>
</feature>
<comment type="similarity">
    <text evidence="5">Belongs to the SAT4 family.</text>
</comment>
<dbReference type="InterPro" id="IPR049326">
    <property type="entry name" value="Rhodopsin_dom_fungi"/>
</dbReference>
<dbReference type="OrthoDB" id="5401779at2759"/>
<name>A0A1Y1Y9U8_9PLEO</name>
<dbReference type="AlphaFoldDB" id="A0A1Y1Y9U8"/>
<feature type="compositionally biased region" description="Polar residues" evidence="6">
    <location>
        <begin position="335"/>
        <end position="352"/>
    </location>
</feature>
<feature type="domain" description="Rhodopsin" evidence="8">
    <location>
        <begin position="81"/>
        <end position="317"/>
    </location>
</feature>
<evidence type="ECO:0000256" key="3">
    <source>
        <dbReference type="ARBA" id="ARBA00022989"/>
    </source>
</evidence>
<keyword evidence="10" id="KW-1185">Reference proteome</keyword>
<dbReference type="Proteomes" id="UP000193144">
    <property type="component" value="Unassembled WGS sequence"/>
</dbReference>
<gene>
    <name evidence="9" type="ORF">BCR34DRAFT_608199</name>
</gene>
<dbReference type="Pfam" id="PF20684">
    <property type="entry name" value="Fung_rhodopsin"/>
    <property type="match status" value="1"/>
</dbReference>
<sequence>MEMKEILVLQGNTIVQRNRNEMEYGTDTIQLLARAKNPLDVSQSNHSYWPEPNYVNPETRVPLLIAVSCTSECFVLALLSLRIYSRHRMTQRRLGLDDALMVLAGIFATALVVIVCICAVHGTGYHSYDVKPEWYPTWAKANWSQTLAFVPAATLTKVSILCTYLSLFRSRSNRIFCHIMMIFLWVFCTVQIVVLFVQCRPLRSYWDTSVKKSCIPINNYVYSSCAINSATDVVIYLWPSRTLFALHMSLLKRLGLFVTFSAGLVAVIASVLRVLSTYKASLSHDPGWIGTYITICKVLEINFGVICGSLPAVKPAIMACLPKSEKNSGRAKSTPYKNNRFNRLDDSGSSSYVRRERDVPLQNLRHASLPIGAIGVTSEVTVKMNRKDNSVSEEWLITDE</sequence>
<feature type="transmembrane region" description="Helical" evidence="7">
    <location>
        <begin position="61"/>
        <end position="79"/>
    </location>
</feature>
<keyword evidence="4 7" id="KW-0472">Membrane</keyword>
<feature type="transmembrane region" description="Helical" evidence="7">
    <location>
        <begin position="143"/>
        <end position="168"/>
    </location>
</feature>
<comment type="caution">
    <text evidence="9">The sequence shown here is derived from an EMBL/GenBank/DDBJ whole genome shotgun (WGS) entry which is preliminary data.</text>
</comment>
<dbReference type="PANTHER" id="PTHR33048:SF129">
    <property type="entry name" value="INTEGRAL MEMBRANE PROTEIN-RELATED"/>
    <property type="match status" value="1"/>
</dbReference>
<dbReference type="InterPro" id="IPR052337">
    <property type="entry name" value="SAT4-like"/>
</dbReference>
<evidence type="ECO:0000313" key="9">
    <source>
        <dbReference type="EMBL" id="ORX94675.1"/>
    </source>
</evidence>
<keyword evidence="2 7" id="KW-0812">Transmembrane</keyword>
<protein>
    <recommendedName>
        <fullName evidence="8">Rhodopsin domain-containing protein</fullName>
    </recommendedName>
</protein>
<comment type="subcellular location">
    <subcellularLocation>
        <location evidence="1">Membrane</location>
        <topology evidence="1">Multi-pass membrane protein</topology>
    </subcellularLocation>
</comment>
<evidence type="ECO:0000256" key="2">
    <source>
        <dbReference type="ARBA" id="ARBA00022692"/>
    </source>
</evidence>
<dbReference type="GO" id="GO:0016020">
    <property type="term" value="C:membrane"/>
    <property type="evidence" value="ECO:0007669"/>
    <property type="project" value="UniProtKB-SubCell"/>
</dbReference>
<feature type="transmembrane region" description="Helical" evidence="7">
    <location>
        <begin position="100"/>
        <end position="123"/>
    </location>
</feature>
<dbReference type="EMBL" id="MCFA01000302">
    <property type="protein sequence ID" value="ORX94675.1"/>
    <property type="molecule type" value="Genomic_DNA"/>
</dbReference>
<feature type="region of interest" description="Disordered" evidence="6">
    <location>
        <begin position="325"/>
        <end position="354"/>
    </location>
</feature>
<evidence type="ECO:0000313" key="10">
    <source>
        <dbReference type="Proteomes" id="UP000193144"/>
    </source>
</evidence>
<proteinExistence type="inferred from homology"/>
<reference evidence="9 10" key="1">
    <citation type="submission" date="2016-07" db="EMBL/GenBank/DDBJ databases">
        <title>Pervasive Adenine N6-methylation of Active Genes in Fungi.</title>
        <authorList>
            <consortium name="DOE Joint Genome Institute"/>
            <person name="Mondo S.J."/>
            <person name="Dannebaum R.O."/>
            <person name="Kuo R.C."/>
            <person name="Labutti K."/>
            <person name="Haridas S."/>
            <person name="Kuo A."/>
            <person name="Salamov A."/>
            <person name="Ahrendt S.R."/>
            <person name="Lipzen A."/>
            <person name="Sullivan W."/>
            <person name="Andreopoulos W.B."/>
            <person name="Clum A."/>
            <person name="Lindquist E."/>
            <person name="Daum C."/>
            <person name="Ramamoorthy G.K."/>
            <person name="Gryganskyi A."/>
            <person name="Culley D."/>
            <person name="Magnuson J.K."/>
            <person name="James T.Y."/>
            <person name="O'Malley M.A."/>
            <person name="Stajich J.E."/>
            <person name="Spatafora J.W."/>
            <person name="Visel A."/>
            <person name="Grigoriev I.V."/>
        </authorList>
    </citation>
    <scope>NUCLEOTIDE SEQUENCE [LARGE SCALE GENOMIC DNA]</scope>
    <source>
        <strain evidence="9 10">CBS 115471</strain>
    </source>
</reference>
<evidence type="ECO:0000256" key="5">
    <source>
        <dbReference type="ARBA" id="ARBA00038359"/>
    </source>
</evidence>
<evidence type="ECO:0000256" key="4">
    <source>
        <dbReference type="ARBA" id="ARBA00023136"/>
    </source>
</evidence>
<dbReference type="PANTHER" id="PTHR33048">
    <property type="entry name" value="PTH11-LIKE INTEGRAL MEMBRANE PROTEIN (AFU_ORTHOLOGUE AFUA_5G11245)"/>
    <property type="match status" value="1"/>
</dbReference>
<keyword evidence="3 7" id="KW-1133">Transmembrane helix</keyword>
<evidence type="ECO:0000256" key="6">
    <source>
        <dbReference type="SAM" id="MobiDB-lite"/>
    </source>
</evidence>